<gene>
    <name evidence="2" type="ORF">KI387_010611</name>
</gene>
<feature type="region of interest" description="Disordered" evidence="1">
    <location>
        <begin position="80"/>
        <end position="108"/>
    </location>
</feature>
<accession>A0AA38FLC0</accession>
<keyword evidence="3" id="KW-1185">Reference proteome</keyword>
<feature type="non-terminal residue" evidence="2">
    <location>
        <position position="1"/>
    </location>
</feature>
<feature type="compositionally biased region" description="Polar residues" evidence="1">
    <location>
        <begin position="18"/>
        <end position="30"/>
    </location>
</feature>
<dbReference type="Proteomes" id="UP000824469">
    <property type="component" value="Unassembled WGS sequence"/>
</dbReference>
<comment type="caution">
    <text evidence="2">The sequence shown here is derived from an EMBL/GenBank/DDBJ whole genome shotgun (WGS) entry which is preliminary data.</text>
</comment>
<sequence>MEEEDGRRETAMAATPLVQPNFQSSSISHTQLQKLKELRRRRLQIKKNTSNFKKMKGKANEDRSTMVGGVIAKNDIIQTEHQESFMPEEPLPSTKNEDANKISKKQNVLLPWKKQHKLHWG</sequence>
<name>A0AA38FLC0_TAXCH</name>
<reference evidence="2 3" key="1">
    <citation type="journal article" date="2021" name="Nat. Plants">
        <title>The Taxus genome provides insights into paclitaxel biosynthesis.</title>
        <authorList>
            <person name="Xiong X."/>
            <person name="Gou J."/>
            <person name="Liao Q."/>
            <person name="Li Y."/>
            <person name="Zhou Q."/>
            <person name="Bi G."/>
            <person name="Li C."/>
            <person name="Du R."/>
            <person name="Wang X."/>
            <person name="Sun T."/>
            <person name="Guo L."/>
            <person name="Liang H."/>
            <person name="Lu P."/>
            <person name="Wu Y."/>
            <person name="Zhang Z."/>
            <person name="Ro D.K."/>
            <person name="Shang Y."/>
            <person name="Huang S."/>
            <person name="Yan J."/>
        </authorList>
    </citation>
    <scope>NUCLEOTIDE SEQUENCE [LARGE SCALE GENOMIC DNA]</scope>
    <source>
        <strain evidence="2">Ta-2019</strain>
    </source>
</reference>
<evidence type="ECO:0000313" key="3">
    <source>
        <dbReference type="Proteomes" id="UP000824469"/>
    </source>
</evidence>
<evidence type="ECO:0000256" key="1">
    <source>
        <dbReference type="SAM" id="MobiDB-lite"/>
    </source>
</evidence>
<dbReference type="EMBL" id="JAHRHJ020000008">
    <property type="protein sequence ID" value="KAH9306207.1"/>
    <property type="molecule type" value="Genomic_DNA"/>
</dbReference>
<organism evidence="2 3">
    <name type="scientific">Taxus chinensis</name>
    <name type="common">Chinese yew</name>
    <name type="synonym">Taxus wallichiana var. chinensis</name>
    <dbReference type="NCBI Taxonomy" id="29808"/>
    <lineage>
        <taxon>Eukaryota</taxon>
        <taxon>Viridiplantae</taxon>
        <taxon>Streptophyta</taxon>
        <taxon>Embryophyta</taxon>
        <taxon>Tracheophyta</taxon>
        <taxon>Spermatophyta</taxon>
        <taxon>Pinopsida</taxon>
        <taxon>Pinidae</taxon>
        <taxon>Conifers II</taxon>
        <taxon>Cupressales</taxon>
        <taxon>Taxaceae</taxon>
        <taxon>Taxus</taxon>
    </lineage>
</organism>
<dbReference type="PANTHER" id="PTHR14386">
    <property type="entry name" value="PROTEIN FAM204A"/>
    <property type="match status" value="1"/>
</dbReference>
<evidence type="ECO:0000313" key="2">
    <source>
        <dbReference type="EMBL" id="KAH9306207.1"/>
    </source>
</evidence>
<feature type="region of interest" description="Disordered" evidence="1">
    <location>
        <begin position="1"/>
        <end position="31"/>
    </location>
</feature>
<feature type="compositionally biased region" description="Basic and acidic residues" evidence="1">
    <location>
        <begin position="1"/>
        <end position="10"/>
    </location>
</feature>
<protein>
    <submittedName>
        <fullName evidence="2">Uncharacterized protein</fullName>
    </submittedName>
</protein>
<dbReference type="InterPro" id="IPR037690">
    <property type="entry name" value="FAM204A"/>
</dbReference>
<dbReference type="PANTHER" id="PTHR14386:SF2">
    <property type="entry name" value="PROTEIN FAM204A"/>
    <property type="match status" value="1"/>
</dbReference>
<dbReference type="AlphaFoldDB" id="A0AA38FLC0"/>
<proteinExistence type="predicted"/>
<dbReference type="OMA" id="GMAVRDK"/>